<organism evidence="3 4">
    <name type="scientific">Glycine soja</name>
    <name type="common">Wild soybean</name>
    <dbReference type="NCBI Taxonomy" id="3848"/>
    <lineage>
        <taxon>Eukaryota</taxon>
        <taxon>Viridiplantae</taxon>
        <taxon>Streptophyta</taxon>
        <taxon>Embryophyta</taxon>
        <taxon>Tracheophyta</taxon>
        <taxon>Spermatophyta</taxon>
        <taxon>Magnoliopsida</taxon>
        <taxon>eudicotyledons</taxon>
        <taxon>Gunneridae</taxon>
        <taxon>Pentapetalae</taxon>
        <taxon>rosids</taxon>
        <taxon>fabids</taxon>
        <taxon>Fabales</taxon>
        <taxon>Fabaceae</taxon>
        <taxon>Papilionoideae</taxon>
        <taxon>50 kb inversion clade</taxon>
        <taxon>NPAAA clade</taxon>
        <taxon>indigoferoid/millettioid clade</taxon>
        <taxon>Phaseoleae</taxon>
        <taxon>Glycine</taxon>
        <taxon>Glycine subgen. Soja</taxon>
    </lineage>
</organism>
<dbReference type="EMBL" id="QZWG01000003">
    <property type="protein sequence ID" value="RZC19904.1"/>
    <property type="molecule type" value="Genomic_DNA"/>
</dbReference>
<sequence>MGNDIFCLKSIKESLRDPYNYLQSWNFNNKMKALFVLCSIHKKNFQIWISRANFLVIQNCTSLTGLDFSINTLSGTIPENTATLLPFVTSLDQSSNKFSGAIPMSLANCTDLNALKLDQNRLSYHFPQQLGLLQRPRTFTVSNNSLTGPVPNFTNGHVVVNYSNNEGLCGPSLRPCPNNSSTGH</sequence>
<accession>A0A445LAE0</accession>
<dbReference type="AlphaFoldDB" id="A0A445LAE0"/>
<dbReference type="InterPro" id="IPR032675">
    <property type="entry name" value="LRR_dom_sf"/>
</dbReference>
<keyword evidence="3" id="KW-0418">Kinase</keyword>
<dbReference type="PANTHER" id="PTHR48010">
    <property type="entry name" value="OS05G0588300 PROTEIN"/>
    <property type="match status" value="1"/>
</dbReference>
<name>A0A445LAE0_GLYSO</name>
<proteinExistence type="predicted"/>
<keyword evidence="4" id="KW-1185">Reference proteome</keyword>
<gene>
    <name evidence="3" type="ORF">D0Y65_006664</name>
</gene>
<evidence type="ECO:0000256" key="2">
    <source>
        <dbReference type="ARBA" id="ARBA00022737"/>
    </source>
</evidence>
<comment type="caution">
    <text evidence="3">The sequence shown here is derived from an EMBL/GenBank/DDBJ whole genome shotgun (WGS) entry which is preliminary data.</text>
</comment>
<dbReference type="Proteomes" id="UP000289340">
    <property type="component" value="Chromosome 3"/>
</dbReference>
<dbReference type="PANTHER" id="PTHR48010:SF58">
    <property type="entry name" value="RECEPTOR PROTEIN KINASE-LIKE PROTEIN ZAR1"/>
    <property type="match status" value="1"/>
</dbReference>
<dbReference type="SUPFAM" id="SSF52058">
    <property type="entry name" value="L domain-like"/>
    <property type="match status" value="1"/>
</dbReference>
<keyword evidence="2" id="KW-0677">Repeat</keyword>
<dbReference type="GO" id="GO:0016301">
    <property type="term" value="F:kinase activity"/>
    <property type="evidence" value="ECO:0007669"/>
    <property type="project" value="UniProtKB-KW"/>
</dbReference>
<evidence type="ECO:0000313" key="3">
    <source>
        <dbReference type="EMBL" id="RZC19904.1"/>
    </source>
</evidence>
<dbReference type="InterPro" id="IPR050994">
    <property type="entry name" value="At_inactive_RLKs"/>
</dbReference>
<reference evidence="3 4" key="1">
    <citation type="submission" date="2018-09" db="EMBL/GenBank/DDBJ databases">
        <title>A high-quality reference genome of wild soybean provides a powerful tool to mine soybean genomes.</title>
        <authorList>
            <person name="Xie M."/>
            <person name="Chung C.Y.L."/>
            <person name="Li M.-W."/>
            <person name="Wong F.-L."/>
            <person name="Chan T.-F."/>
            <person name="Lam H.-M."/>
        </authorList>
    </citation>
    <scope>NUCLEOTIDE SEQUENCE [LARGE SCALE GENOMIC DNA]</scope>
    <source>
        <strain evidence="4">cv. W05</strain>
        <tissue evidence="3">Hypocotyl of etiolated seedlings</tissue>
    </source>
</reference>
<evidence type="ECO:0000313" key="4">
    <source>
        <dbReference type="Proteomes" id="UP000289340"/>
    </source>
</evidence>
<keyword evidence="1" id="KW-0433">Leucine-rich repeat</keyword>
<keyword evidence="3" id="KW-0808">Transferase</keyword>
<keyword evidence="3" id="KW-0675">Receptor</keyword>
<evidence type="ECO:0000256" key="1">
    <source>
        <dbReference type="ARBA" id="ARBA00022614"/>
    </source>
</evidence>
<dbReference type="FunFam" id="3.80.10.10:FF:000383">
    <property type="entry name" value="Leucine-rich repeat receptor protein kinase EMS1"/>
    <property type="match status" value="1"/>
</dbReference>
<dbReference type="Gene3D" id="3.80.10.10">
    <property type="entry name" value="Ribonuclease Inhibitor"/>
    <property type="match status" value="1"/>
</dbReference>
<protein>
    <submittedName>
        <fullName evidence="3">Inactive leucine-rich repeat receptor-like protein kinase</fullName>
    </submittedName>
</protein>